<evidence type="ECO:0000313" key="2">
    <source>
        <dbReference type="Proteomes" id="UP001642540"/>
    </source>
</evidence>
<dbReference type="EMBL" id="CAXLJM020000173">
    <property type="protein sequence ID" value="CAL8148696.1"/>
    <property type="molecule type" value="Genomic_DNA"/>
</dbReference>
<accession>A0ABP1S9V8</accession>
<organism evidence="1 2">
    <name type="scientific">Orchesella dallaii</name>
    <dbReference type="NCBI Taxonomy" id="48710"/>
    <lineage>
        <taxon>Eukaryota</taxon>
        <taxon>Metazoa</taxon>
        <taxon>Ecdysozoa</taxon>
        <taxon>Arthropoda</taxon>
        <taxon>Hexapoda</taxon>
        <taxon>Collembola</taxon>
        <taxon>Entomobryomorpha</taxon>
        <taxon>Entomobryoidea</taxon>
        <taxon>Orchesellidae</taxon>
        <taxon>Orchesellinae</taxon>
        <taxon>Orchesella</taxon>
    </lineage>
</organism>
<evidence type="ECO:0000313" key="1">
    <source>
        <dbReference type="EMBL" id="CAL8148696.1"/>
    </source>
</evidence>
<name>A0ABP1S9V8_9HEXA</name>
<protein>
    <recommendedName>
        <fullName evidence="3">F-box domain-containing protein</fullName>
    </recommendedName>
</protein>
<sequence>MKIHRVPEHKNPMLNHVVLERIFKIAEFDIKSFATYRLVCKQWYETSLPTWRKNAWLPVTTTRKQHGVYFEDYLQLLNSQEQRLTAVPFRKYKIRSWDGFIHRKGEKKLERLEFWKTVGPLMTHLHLKSNHFYFNDDFRQVIYRLTPNLKSLVLGKNEYYRPDRRVYVIDDFEPQEMGLKVCQHLTELKVNLVEFENFPNLCIELPWHFPNIEIFEATQKVPSCATENLCGLFGFVDELRNTESSHCFKNLSELRLLDKKRRNTLTQELALRLQRLQFPLKVLTLDVGSEEDSGDAKDTLKIVLETHAQTLEELILVREEESVPYEDFPFGIEFPKLTKIRSTGKLVKDFKFVQHMPNLEYLHLEQEGHGIHLSNIGWSNSIVNPNLKEFKITERFCGQNEIKFLGEVMPNLTKITLGLKNERCFKSICQIWKEVTDVTIYSGASVEDVYWKSEVGDKYVKESIVDLKELRCLKLGKFIKYPE</sequence>
<comment type="caution">
    <text evidence="1">The sequence shown here is derived from an EMBL/GenBank/DDBJ whole genome shotgun (WGS) entry which is preliminary data.</text>
</comment>
<evidence type="ECO:0008006" key="3">
    <source>
        <dbReference type="Google" id="ProtNLM"/>
    </source>
</evidence>
<proteinExistence type="predicted"/>
<reference evidence="1 2" key="1">
    <citation type="submission" date="2024-08" db="EMBL/GenBank/DDBJ databases">
        <authorList>
            <person name="Cucini C."/>
            <person name="Frati F."/>
        </authorList>
    </citation>
    <scope>NUCLEOTIDE SEQUENCE [LARGE SCALE GENOMIC DNA]</scope>
</reference>
<dbReference type="InterPro" id="IPR032675">
    <property type="entry name" value="LRR_dom_sf"/>
</dbReference>
<dbReference type="SUPFAM" id="SSF52047">
    <property type="entry name" value="RNI-like"/>
    <property type="match status" value="1"/>
</dbReference>
<dbReference type="Gene3D" id="3.80.10.10">
    <property type="entry name" value="Ribonuclease Inhibitor"/>
    <property type="match status" value="1"/>
</dbReference>
<keyword evidence="2" id="KW-1185">Reference proteome</keyword>
<dbReference type="Proteomes" id="UP001642540">
    <property type="component" value="Unassembled WGS sequence"/>
</dbReference>
<gene>
    <name evidence="1" type="ORF">ODALV1_LOCUS31502</name>
</gene>